<accession>A0A3D3TK45</accession>
<dbReference type="SUPFAM" id="SSF53335">
    <property type="entry name" value="S-adenosyl-L-methionine-dependent methyltransferases"/>
    <property type="match status" value="1"/>
</dbReference>
<reference evidence="2 3" key="1">
    <citation type="journal article" date="2018" name="Nat. Biotechnol.">
        <title>A standardized bacterial taxonomy based on genome phylogeny substantially revises the tree of life.</title>
        <authorList>
            <person name="Parks D.H."/>
            <person name="Chuvochina M."/>
            <person name="Waite D.W."/>
            <person name="Rinke C."/>
            <person name="Skarshewski A."/>
            <person name="Chaumeil P.A."/>
            <person name="Hugenholtz P."/>
        </authorList>
    </citation>
    <scope>NUCLEOTIDE SEQUENCE [LARGE SCALE GENOMIC DNA]</scope>
    <source>
        <strain evidence="2">UBA9905</strain>
    </source>
</reference>
<gene>
    <name evidence="2" type="ORF">DIT26_01690</name>
</gene>
<feature type="domain" description="Methyltransferase" evidence="1">
    <location>
        <begin position="4"/>
        <end position="80"/>
    </location>
</feature>
<dbReference type="Gene3D" id="3.40.50.150">
    <property type="entry name" value="Vaccinia Virus protein VP39"/>
    <property type="match status" value="1"/>
</dbReference>
<dbReference type="Proteomes" id="UP000264215">
    <property type="component" value="Unassembled WGS sequence"/>
</dbReference>
<dbReference type="GO" id="GO:0008168">
    <property type="term" value="F:methyltransferase activity"/>
    <property type="evidence" value="ECO:0007669"/>
    <property type="project" value="UniProtKB-KW"/>
</dbReference>
<dbReference type="AlphaFoldDB" id="A0A3D3TK45"/>
<evidence type="ECO:0000313" key="3">
    <source>
        <dbReference type="Proteomes" id="UP000264215"/>
    </source>
</evidence>
<dbReference type="CDD" id="cd02440">
    <property type="entry name" value="AdoMet_MTases"/>
    <property type="match status" value="1"/>
</dbReference>
<evidence type="ECO:0000313" key="2">
    <source>
        <dbReference type="EMBL" id="HCO69291.1"/>
    </source>
</evidence>
<name>A0A3D3TK45_9BACT</name>
<protein>
    <submittedName>
        <fullName evidence="2">Class I SAM-dependent methyltransferase</fullName>
    </submittedName>
</protein>
<dbReference type="Pfam" id="PF13649">
    <property type="entry name" value="Methyltransf_25"/>
    <property type="match status" value="1"/>
</dbReference>
<dbReference type="GO" id="GO:0032259">
    <property type="term" value="P:methylation"/>
    <property type="evidence" value="ECO:0007669"/>
    <property type="project" value="UniProtKB-KW"/>
</dbReference>
<proteinExistence type="predicted"/>
<sequence length="159" mass="18372">MNSTARVNGIDLSKKMLEILRSKNKDKKGTLNLIVGSYFEVELAPEVFDVAISVQSMHHFRYEQKLSLYGKIFRTLEGNGTYIEADYFVDTVTEEIELRNRYEALKSECKVPDGFYNFDLPLSIDNQHKVLEETGFRPVRHHARYGNTSIFVSRKPTSE</sequence>
<keyword evidence="2" id="KW-0808">Transferase</keyword>
<dbReference type="EMBL" id="DQBS01000041">
    <property type="protein sequence ID" value="HCO69291.1"/>
    <property type="molecule type" value="Genomic_DNA"/>
</dbReference>
<organism evidence="2 3">
    <name type="scientific">Mesotoga infera</name>
    <dbReference type="NCBI Taxonomy" id="1236046"/>
    <lineage>
        <taxon>Bacteria</taxon>
        <taxon>Thermotogati</taxon>
        <taxon>Thermotogota</taxon>
        <taxon>Thermotogae</taxon>
        <taxon>Kosmotogales</taxon>
        <taxon>Kosmotogaceae</taxon>
        <taxon>Mesotoga</taxon>
    </lineage>
</organism>
<evidence type="ECO:0000259" key="1">
    <source>
        <dbReference type="Pfam" id="PF13649"/>
    </source>
</evidence>
<comment type="caution">
    <text evidence="2">The sequence shown here is derived from an EMBL/GenBank/DDBJ whole genome shotgun (WGS) entry which is preliminary data.</text>
</comment>
<keyword evidence="2" id="KW-0489">Methyltransferase</keyword>
<dbReference type="InterPro" id="IPR041698">
    <property type="entry name" value="Methyltransf_25"/>
</dbReference>
<dbReference type="InterPro" id="IPR029063">
    <property type="entry name" value="SAM-dependent_MTases_sf"/>
</dbReference>